<evidence type="ECO:0000313" key="3">
    <source>
        <dbReference type="Proteomes" id="UP001290462"/>
    </source>
</evidence>
<accession>A0AAW9JUC1</accession>
<dbReference type="Proteomes" id="UP001290462">
    <property type="component" value="Unassembled WGS sequence"/>
</dbReference>
<gene>
    <name evidence="2" type="ORF">RAK27_10930</name>
</gene>
<organism evidence="2 3">
    <name type="scientific">Carnobacterium maltaromaticum</name>
    <name type="common">Carnobacterium piscicola</name>
    <dbReference type="NCBI Taxonomy" id="2751"/>
    <lineage>
        <taxon>Bacteria</taxon>
        <taxon>Bacillati</taxon>
        <taxon>Bacillota</taxon>
        <taxon>Bacilli</taxon>
        <taxon>Lactobacillales</taxon>
        <taxon>Carnobacteriaceae</taxon>
        <taxon>Carnobacterium</taxon>
    </lineage>
</organism>
<proteinExistence type="predicted"/>
<evidence type="ECO:0000313" key="2">
    <source>
        <dbReference type="EMBL" id="MDZ5759173.1"/>
    </source>
</evidence>
<dbReference type="RefSeq" id="WP_322809081.1">
    <property type="nucleotide sequence ID" value="NZ_JAVBVO010000003.1"/>
</dbReference>
<protein>
    <submittedName>
        <fullName evidence="2">Uncharacterized protein</fullName>
    </submittedName>
</protein>
<feature type="transmembrane region" description="Helical" evidence="1">
    <location>
        <begin position="12"/>
        <end position="31"/>
    </location>
</feature>
<sequence length="170" mass="18906">MTTETKKKNKKKIVFLLLLVSVIAGLSFYYWHQKQQSVPIISADILPERGDATDREMAVKAQEIADANYFTLTINPQAVFENGESEGKLEIINPATNVYPIAVDIHLDDTGDLVYSSGAIFPNQQILTARLDKQLEKGEYKATATINIYDPDTKEKQGITEASINVTITN</sequence>
<dbReference type="EMBL" id="JAVBVO010000003">
    <property type="protein sequence ID" value="MDZ5759173.1"/>
    <property type="molecule type" value="Genomic_DNA"/>
</dbReference>
<keyword evidence="1" id="KW-1133">Transmembrane helix</keyword>
<keyword evidence="1" id="KW-0812">Transmembrane</keyword>
<comment type="caution">
    <text evidence="2">The sequence shown here is derived from an EMBL/GenBank/DDBJ whole genome shotgun (WGS) entry which is preliminary data.</text>
</comment>
<name>A0AAW9JUC1_CARML</name>
<evidence type="ECO:0000256" key="1">
    <source>
        <dbReference type="SAM" id="Phobius"/>
    </source>
</evidence>
<reference evidence="2" key="1">
    <citation type="submission" date="2023-08" db="EMBL/GenBank/DDBJ databases">
        <title>Genomic characterization of piscicolin 126 produced by Carnobacterium maltaromaticum CM22 strain isolated from salmon (Salmo salar).</title>
        <authorList>
            <person name="Gonzalez-Gragera E."/>
            <person name="Garcia-Lopez J.D."/>
            <person name="Teso-Perez C."/>
            <person name="Gimenez-Hernandez I."/>
            <person name="Peralta-Sanchez J.M."/>
            <person name="Valdivia E."/>
            <person name="Montalban-Lopez M."/>
            <person name="Martin-Platero A.M."/>
            <person name="Banos A."/>
            <person name="Martinez-Bueno M."/>
        </authorList>
    </citation>
    <scope>NUCLEOTIDE SEQUENCE</scope>
    <source>
        <strain evidence="2">CM22</strain>
    </source>
</reference>
<dbReference type="AlphaFoldDB" id="A0AAW9JUC1"/>
<keyword evidence="1" id="KW-0472">Membrane</keyword>